<comment type="subunit">
    <text evidence="3">Component of the pre-66S ribosomal particle.</text>
</comment>
<organism evidence="6 7">
    <name type="scientific">Marasmius oreades</name>
    <name type="common">fairy-ring Marasmius</name>
    <dbReference type="NCBI Taxonomy" id="181124"/>
    <lineage>
        <taxon>Eukaryota</taxon>
        <taxon>Fungi</taxon>
        <taxon>Dikarya</taxon>
        <taxon>Basidiomycota</taxon>
        <taxon>Agaricomycotina</taxon>
        <taxon>Agaricomycetes</taxon>
        <taxon>Agaricomycetidae</taxon>
        <taxon>Agaricales</taxon>
        <taxon>Marasmiineae</taxon>
        <taxon>Marasmiaceae</taxon>
        <taxon>Marasmius</taxon>
    </lineage>
</organism>
<dbReference type="GO" id="GO:0042273">
    <property type="term" value="P:ribosomal large subunit biogenesis"/>
    <property type="evidence" value="ECO:0007669"/>
    <property type="project" value="InterPro"/>
</dbReference>
<proteinExistence type="inferred from homology"/>
<comment type="caution">
    <text evidence="6">The sequence shown here is derived from an EMBL/GenBank/DDBJ whole genome shotgun (WGS) entry which is preliminary data.</text>
</comment>
<feature type="region of interest" description="Disordered" evidence="5">
    <location>
        <begin position="367"/>
        <end position="395"/>
    </location>
</feature>
<dbReference type="InterPro" id="IPR037379">
    <property type="entry name" value="WDR74/Nsa1"/>
</dbReference>
<dbReference type="PANTHER" id="PTHR16038">
    <property type="entry name" value="NOP SEVEN ASSOCIATED PROTEIN 1"/>
    <property type="match status" value="1"/>
</dbReference>
<dbReference type="GeneID" id="66077846"/>
<evidence type="ECO:0000313" key="7">
    <source>
        <dbReference type="Proteomes" id="UP001049176"/>
    </source>
</evidence>
<protein>
    <recommendedName>
        <fullName evidence="4">Ribosome biogenesis protein NSA1</fullName>
    </recommendedName>
</protein>
<keyword evidence="7" id="KW-1185">Reference proteome</keyword>
<comment type="function">
    <text evidence="1">Involved in the biogenesis of the 60S ribosomal subunit.</text>
</comment>
<name>A0A9P7RZ52_9AGAR</name>
<evidence type="ECO:0000256" key="2">
    <source>
        <dbReference type="ARBA" id="ARBA00007861"/>
    </source>
</evidence>
<dbReference type="GO" id="GO:0005730">
    <property type="term" value="C:nucleolus"/>
    <property type="evidence" value="ECO:0007669"/>
    <property type="project" value="InterPro"/>
</dbReference>
<dbReference type="RefSeq" id="XP_043008884.1">
    <property type="nucleotide sequence ID" value="XM_043153600.1"/>
</dbReference>
<reference evidence="6" key="1">
    <citation type="journal article" date="2021" name="Genome Biol. Evol.">
        <title>The assembled and annotated genome of the fairy-ring fungus Marasmius oreades.</title>
        <authorList>
            <person name="Hiltunen M."/>
            <person name="Ament-Velasquez S.L."/>
            <person name="Johannesson H."/>
        </authorList>
    </citation>
    <scope>NUCLEOTIDE SEQUENCE</scope>
    <source>
        <strain evidence="6">03SP1</strain>
    </source>
</reference>
<accession>A0A9P7RZ52</accession>
<evidence type="ECO:0000256" key="1">
    <source>
        <dbReference type="ARBA" id="ARBA00002889"/>
    </source>
</evidence>
<dbReference type="Proteomes" id="UP001049176">
    <property type="component" value="Chromosome 5"/>
</dbReference>
<evidence type="ECO:0000313" key="6">
    <source>
        <dbReference type="EMBL" id="KAG7092414.1"/>
    </source>
</evidence>
<feature type="compositionally biased region" description="Acidic residues" evidence="5">
    <location>
        <begin position="373"/>
        <end position="386"/>
    </location>
</feature>
<dbReference type="EMBL" id="CM032185">
    <property type="protein sequence ID" value="KAG7092414.1"/>
    <property type="molecule type" value="Genomic_DNA"/>
</dbReference>
<dbReference type="OrthoDB" id="18388at2759"/>
<dbReference type="AlphaFoldDB" id="A0A9P7RZ52"/>
<dbReference type="Gene3D" id="2.130.10.10">
    <property type="entry name" value="YVTN repeat-like/Quinoprotein amine dehydrogenase"/>
    <property type="match status" value="1"/>
</dbReference>
<evidence type="ECO:0000256" key="5">
    <source>
        <dbReference type="SAM" id="MobiDB-lite"/>
    </source>
</evidence>
<dbReference type="GO" id="GO:0030687">
    <property type="term" value="C:preribosome, large subunit precursor"/>
    <property type="evidence" value="ECO:0007669"/>
    <property type="project" value="TreeGrafter"/>
</dbReference>
<dbReference type="SUPFAM" id="SSF50978">
    <property type="entry name" value="WD40 repeat-like"/>
    <property type="match status" value="1"/>
</dbReference>
<sequence>MRFIAGDELGNLKVLRTVETGQKLELKQAITSSRLRAVQKLATKPLGNIAETTLVSAAYADGTITTFSCNRDDSFEKINTWNEPRMKASDCYVGLSASKQGVFSCTSNGALRLESGERGSETASTARLPTRLCDWRLSPSTQKFAYGGDEVDLSIWDVEKAFTTPVANTQLLSDTSSSKKRKRSDALLPAEIWRAKNVPNDSLGLRQPVRITSIAYVTSSECHLLVGTQLGDLRRYDIRAARRPISDWKNIGKTGGIRALESGHTENQAFVSDGASNLFAMDLRTGRVIYAYKGISGAVTSIAPSTSVMVTTSQDRFVRLHSVFPPPSQVSQQQDAKGQVVDKMFMKASPTVISWDQCPDLSFADTRDRADFQEDEDMWEDMEEIGDNERDNRKK</sequence>
<dbReference type="InterPro" id="IPR036322">
    <property type="entry name" value="WD40_repeat_dom_sf"/>
</dbReference>
<evidence type="ECO:0000256" key="3">
    <source>
        <dbReference type="ARBA" id="ARBA00011187"/>
    </source>
</evidence>
<evidence type="ECO:0000256" key="4">
    <source>
        <dbReference type="ARBA" id="ARBA00014234"/>
    </source>
</evidence>
<dbReference type="InterPro" id="IPR015943">
    <property type="entry name" value="WD40/YVTN_repeat-like_dom_sf"/>
</dbReference>
<gene>
    <name evidence="6" type="ORF">E1B28_008770</name>
</gene>
<comment type="similarity">
    <text evidence="2">Belongs to the NSA1 family.</text>
</comment>
<dbReference type="PANTHER" id="PTHR16038:SF4">
    <property type="entry name" value="WD REPEAT-CONTAINING PROTEIN 74"/>
    <property type="match status" value="1"/>
</dbReference>